<dbReference type="Gene3D" id="2.60.40.10">
    <property type="entry name" value="Immunoglobulins"/>
    <property type="match status" value="2"/>
</dbReference>
<dbReference type="Proteomes" id="UP000590740">
    <property type="component" value="Unassembled WGS sequence"/>
</dbReference>
<feature type="chain" id="PRO_5030942707" evidence="1">
    <location>
        <begin position="21"/>
        <end position="1430"/>
    </location>
</feature>
<accession>A0A7W7YBI0</accession>
<keyword evidence="1" id="KW-0732">Signal</keyword>
<dbReference type="InterPro" id="IPR036116">
    <property type="entry name" value="FN3_sf"/>
</dbReference>
<sequence length="1430" mass="151593">MKRILFLSVLLLRAEWPSLAENPNAAADFTINTTVVTQSPDRYGTNIAINGFPDYNNKAMDPGFEPFVLRKMGTATGGGADYLINAANATTTVYDLLGDGFFDGAGIRVYRVVGGQVTLLRTGTISQYIGGFNRLISNRLTSTTFHDGGLVAGKTYYYTVRAYDSSGNTSGNSNVQSIVALAGGGVADAVTGTVTQTVTDSTAPAAPTGLVATANANGTVTLTWNANSDPDLYGYWVYRAESDPALHNRIYLSGSGATLAAGDVYIIDSNPDNVPMNKISPRVQSFFNGNDTWREVGTGATKMRDSSTTCPENGGRTSMKLSASGAGEVSVRQFRLAAPDGYYGALAPNTTYCAEVWLKQQGVPGGAVTFRLTGPYSGISNTWTGVSGTWQKYSCQFTTSGSYPIQSQGTSEIVLAFTGPGDVWMDNFYLYDPTKPKFELRAEAKQQLVDFSPGWIRSHTGHTDATWGSTMEDWTNEDALAQNQFANGGGRSRPEQPYHLPFMLQLAKDSGANPWLIVGSYMSEQEWANLMEYLAGPAGTPYGDKRIAQRGGNTTPWTAEFPRLRIEYGNEMWNPAFEWGLGGVANGQFAEYFFNQARQSPYYAAIAGKVDFVLDGQLVSAATNGYAASGMQVAPAAGAPGRLATYANLAMYIGGWDANIIIGGGQVNPAGFADYLMYSGTYGKYWFDQQAQTRDTITAQGRAYRLGNYECGPGYGLPSGGSLYNPVSEAYGKSLAAGVATLDCFLYGTCKRVDPQCYFTLQTGVNWASHAYLNNGNHPYASWLALQMRNRYASGDMIATSINTVPTHDQPAWINSTNGGVAAPAAPSTPLTACYAFRDGAKYSVFVLSRKYSGDTPVTLRLPFNAVSSATLYKLTGAPDARNDQGVYNIQEQQQTVTDFAQNYAFTLPASSAYLYVFNGASTVTETNPACTITQALAQADPTSTQSISFNVHFSQPVTGFTASDVIVGGTAGANTVTVTEIAPNLGTDFQVDVIGMTNSGTVTIDVPANAAFNASAQGSMAASVIDNSVQFNLAPFVAYEDFNLAPSSAPTAPFLNAVGTGAGFAAGWQVTNFNAATYGDGYKLATTTPLSYLNLRRTGSYAAGGKSFDVAARQLDVDNTFAFYKIGGSSPSAIGRSGTTLWMSALFRKDTADSNRLLLFTLPTTSNLSVGGSNLGLGFCGDIPAVSMVGSTRYWSLQVRNAANNGFDCVRSNVPVVSGQTALLVLRCSFGATDAFDLFVNPASLGGAAPATADASWTTTGVTNISMAMLGYSGGTTGTNQSGIDEIRFGQSFADVTPAFTPVESWRMTYFGAAAASGSAADLADPDNDGAPNLLEYALGSLPMNSSVRNAPLPATTAVNGQDYLTLSVPWNTAATDVTFTVEVSGDLVTWNSGPAYTTVVSTGSSLIVRDNTPMTAAVKRFMRLRVAR</sequence>
<dbReference type="SUPFAM" id="SSF49265">
    <property type="entry name" value="Fibronectin type III"/>
    <property type="match status" value="1"/>
</dbReference>
<keyword evidence="3" id="KW-1185">Reference proteome</keyword>
<comment type="caution">
    <text evidence="2">The sequence shown here is derived from an EMBL/GenBank/DDBJ whole genome shotgun (WGS) entry which is preliminary data.</text>
</comment>
<dbReference type="InterPro" id="IPR013783">
    <property type="entry name" value="Ig-like_fold"/>
</dbReference>
<dbReference type="RefSeq" id="WP_184339990.1">
    <property type="nucleotide sequence ID" value="NZ_JACHIG010000005.1"/>
</dbReference>
<feature type="signal peptide" evidence="1">
    <location>
        <begin position="1"/>
        <end position="20"/>
    </location>
</feature>
<proteinExistence type="predicted"/>
<organism evidence="2 3">
    <name type="scientific">Prosthecobacter vanneervenii</name>
    <dbReference type="NCBI Taxonomy" id="48466"/>
    <lineage>
        <taxon>Bacteria</taxon>
        <taxon>Pseudomonadati</taxon>
        <taxon>Verrucomicrobiota</taxon>
        <taxon>Verrucomicrobiia</taxon>
        <taxon>Verrucomicrobiales</taxon>
        <taxon>Verrucomicrobiaceae</taxon>
        <taxon>Prosthecobacter</taxon>
    </lineage>
</organism>
<evidence type="ECO:0000313" key="3">
    <source>
        <dbReference type="Proteomes" id="UP000590740"/>
    </source>
</evidence>
<reference evidence="2 3" key="1">
    <citation type="submission" date="2020-08" db="EMBL/GenBank/DDBJ databases">
        <title>Genomic Encyclopedia of Type Strains, Phase IV (KMG-IV): sequencing the most valuable type-strain genomes for metagenomic binning, comparative biology and taxonomic classification.</title>
        <authorList>
            <person name="Goeker M."/>
        </authorList>
    </citation>
    <scope>NUCLEOTIDE SEQUENCE [LARGE SCALE GENOMIC DNA]</scope>
    <source>
        <strain evidence="2 3">DSM 12252</strain>
    </source>
</reference>
<protein>
    <submittedName>
        <fullName evidence="2">Uncharacterized protein</fullName>
    </submittedName>
</protein>
<dbReference type="Gene3D" id="2.60.120.260">
    <property type="entry name" value="Galactose-binding domain-like"/>
    <property type="match status" value="1"/>
</dbReference>
<evidence type="ECO:0000256" key="1">
    <source>
        <dbReference type="SAM" id="SignalP"/>
    </source>
</evidence>
<name>A0A7W7YBI0_9BACT</name>
<dbReference type="EMBL" id="JACHIG010000005">
    <property type="protein sequence ID" value="MBB5033070.1"/>
    <property type="molecule type" value="Genomic_DNA"/>
</dbReference>
<evidence type="ECO:0000313" key="2">
    <source>
        <dbReference type="EMBL" id="MBB5033070.1"/>
    </source>
</evidence>
<gene>
    <name evidence="2" type="ORF">HNQ65_002653</name>
</gene>
<dbReference type="Gene3D" id="3.20.20.80">
    <property type="entry name" value="Glycosidases"/>
    <property type="match status" value="1"/>
</dbReference>